<dbReference type="VEuPathDB" id="CryptoDB:Vbra_19651"/>
<feature type="transmembrane region" description="Helical" evidence="2">
    <location>
        <begin position="201"/>
        <end position="219"/>
    </location>
</feature>
<evidence type="ECO:0000313" key="4">
    <source>
        <dbReference type="Proteomes" id="UP000041254"/>
    </source>
</evidence>
<keyword evidence="2" id="KW-0812">Transmembrane</keyword>
<keyword evidence="2" id="KW-1133">Transmembrane helix</keyword>
<evidence type="ECO:0000256" key="2">
    <source>
        <dbReference type="SAM" id="Phobius"/>
    </source>
</evidence>
<evidence type="ECO:0000256" key="1">
    <source>
        <dbReference type="SAM" id="MobiDB-lite"/>
    </source>
</evidence>
<feature type="compositionally biased region" description="Polar residues" evidence="1">
    <location>
        <begin position="73"/>
        <end position="83"/>
    </location>
</feature>
<dbReference type="EMBL" id="CDMY01001036">
    <property type="protein sequence ID" value="CEM39386.1"/>
    <property type="molecule type" value="Genomic_DNA"/>
</dbReference>
<proteinExistence type="predicted"/>
<sequence>MRGFRIRADWFVHEVCSNPSLIDMLDELTKPDIPQPHPQVDEVDEEETEDGWQLVQSRSDVSRCDDAKEATSLADQPTRQGTIETGGSGSTDCILSRSEDGLLAEVSQSLSNAPIIRSACLDLSGLGVALSIPLPSHIHHGHQASSSTASSPGPFRRHQPGCHSPAPSETLLALPEASRAVLVTFRRRPQRRMDRRQKLKMLLVLLTLFLYFLLLMVGGRQRWSSGTSRLLRLGLGGEGGVFAGAGAGAGGLTGQSQHWVSAQQHHVIAAVTSVVRWLRVRRTGQ</sequence>
<dbReference type="InParanoid" id="A0A0G4H6S5"/>
<dbReference type="AlphaFoldDB" id="A0A0G4H6S5"/>
<keyword evidence="2" id="KW-0472">Membrane</keyword>
<accession>A0A0G4H6S5</accession>
<dbReference type="Proteomes" id="UP000041254">
    <property type="component" value="Unassembled WGS sequence"/>
</dbReference>
<protein>
    <submittedName>
        <fullName evidence="3">Uncharacterized protein</fullName>
    </submittedName>
</protein>
<keyword evidence="4" id="KW-1185">Reference proteome</keyword>
<reference evidence="3 4" key="1">
    <citation type="submission" date="2014-11" db="EMBL/GenBank/DDBJ databases">
        <authorList>
            <person name="Zhu J."/>
            <person name="Qi W."/>
            <person name="Song R."/>
        </authorList>
    </citation>
    <scope>NUCLEOTIDE SEQUENCE [LARGE SCALE GENOMIC DNA]</scope>
</reference>
<feature type="region of interest" description="Disordered" evidence="1">
    <location>
        <begin position="67"/>
        <end position="91"/>
    </location>
</feature>
<name>A0A0G4H6S5_VITBC</name>
<gene>
    <name evidence="3" type="ORF">Vbra_19651</name>
</gene>
<evidence type="ECO:0000313" key="3">
    <source>
        <dbReference type="EMBL" id="CEM39386.1"/>
    </source>
</evidence>
<organism evidence="3 4">
    <name type="scientific">Vitrella brassicaformis (strain CCMP3155)</name>
    <dbReference type="NCBI Taxonomy" id="1169540"/>
    <lineage>
        <taxon>Eukaryota</taxon>
        <taxon>Sar</taxon>
        <taxon>Alveolata</taxon>
        <taxon>Colpodellida</taxon>
        <taxon>Vitrellaceae</taxon>
        <taxon>Vitrella</taxon>
    </lineage>
</organism>
<feature type="region of interest" description="Disordered" evidence="1">
    <location>
        <begin position="139"/>
        <end position="169"/>
    </location>
</feature>